<dbReference type="Proteomes" id="UP001235343">
    <property type="component" value="Unassembled WGS sequence"/>
</dbReference>
<accession>A0ABT7L227</accession>
<protein>
    <submittedName>
        <fullName evidence="2">Uncharacterized protein</fullName>
    </submittedName>
</protein>
<dbReference type="EMBL" id="JASTZU010000018">
    <property type="protein sequence ID" value="MDL4839904.1"/>
    <property type="molecule type" value="Genomic_DNA"/>
</dbReference>
<feature type="transmembrane region" description="Helical" evidence="1">
    <location>
        <begin position="28"/>
        <end position="50"/>
    </location>
</feature>
<keyword evidence="1" id="KW-0472">Membrane</keyword>
<comment type="caution">
    <text evidence="2">The sequence shown here is derived from an EMBL/GenBank/DDBJ whole genome shotgun (WGS) entry which is preliminary data.</text>
</comment>
<keyword evidence="3" id="KW-1185">Reference proteome</keyword>
<keyword evidence="1" id="KW-1133">Transmembrane helix</keyword>
<proteinExistence type="predicted"/>
<keyword evidence="1" id="KW-0812">Transmembrane</keyword>
<evidence type="ECO:0000313" key="3">
    <source>
        <dbReference type="Proteomes" id="UP001235343"/>
    </source>
</evidence>
<organism evidence="2 3">
    <name type="scientific">Aquibacillus rhizosphaerae</name>
    <dbReference type="NCBI Taxonomy" id="3051431"/>
    <lineage>
        <taxon>Bacteria</taxon>
        <taxon>Bacillati</taxon>
        <taxon>Bacillota</taxon>
        <taxon>Bacilli</taxon>
        <taxon>Bacillales</taxon>
        <taxon>Bacillaceae</taxon>
        <taxon>Aquibacillus</taxon>
    </lineage>
</organism>
<gene>
    <name evidence="2" type="ORF">QQS35_05475</name>
</gene>
<sequence length="59" mass="6860">MSKSVLLLKITITVIGVILVFSNDYNSVLHLKFIALVIFYIIFDTIFGYLKRNKSHDRK</sequence>
<feature type="transmembrane region" description="Helical" evidence="1">
    <location>
        <begin position="5"/>
        <end position="22"/>
    </location>
</feature>
<reference evidence="2 3" key="1">
    <citation type="submission" date="2023-06" db="EMBL/GenBank/DDBJ databases">
        <title>Aquibacillus rhizosphaerae LR5S19.</title>
        <authorList>
            <person name="Sun J.-Q."/>
        </authorList>
    </citation>
    <scope>NUCLEOTIDE SEQUENCE [LARGE SCALE GENOMIC DNA]</scope>
    <source>
        <strain evidence="2 3">LR5S19</strain>
    </source>
</reference>
<dbReference type="RefSeq" id="WP_285930877.1">
    <property type="nucleotide sequence ID" value="NZ_JASTZU010000018.1"/>
</dbReference>
<evidence type="ECO:0000256" key="1">
    <source>
        <dbReference type="SAM" id="Phobius"/>
    </source>
</evidence>
<name>A0ABT7L227_9BACI</name>
<evidence type="ECO:0000313" key="2">
    <source>
        <dbReference type="EMBL" id="MDL4839904.1"/>
    </source>
</evidence>